<sequence>MSVLATNLEHAINRDPNFVPNFPPNPWGPRSGQFKTLSTKRPPLSLPGVSKESGATGLASKFRRETPWAIQVNPTGLEPNDHHNHLQGSVRSREPLALPQNSIRRYRGEVRPENCPVEPIFQTYSVFRDLCKAIRVNSLGLEPNNHHSHLRGSLRSREPLTLHQNSIGSHRGDLRSENCPIESRQLPAGSIVTIRVNLSGPFGFRGYFGHFDQIILDLPRPALVAVS</sequence>
<keyword evidence="2" id="KW-1185">Reference proteome</keyword>
<protein>
    <submittedName>
        <fullName evidence="1">Uncharacterized protein</fullName>
    </submittedName>
</protein>
<evidence type="ECO:0000313" key="2">
    <source>
        <dbReference type="Proteomes" id="UP000233551"/>
    </source>
</evidence>
<gene>
    <name evidence="1" type="ORF">CRG98_039946</name>
</gene>
<dbReference type="EMBL" id="PGOL01003798">
    <property type="protein sequence ID" value="PKI39661.1"/>
    <property type="molecule type" value="Genomic_DNA"/>
</dbReference>
<name>A0A2I0I6R3_PUNGR</name>
<dbReference type="Proteomes" id="UP000233551">
    <property type="component" value="Unassembled WGS sequence"/>
</dbReference>
<evidence type="ECO:0000313" key="1">
    <source>
        <dbReference type="EMBL" id="PKI39661.1"/>
    </source>
</evidence>
<proteinExistence type="predicted"/>
<organism evidence="1 2">
    <name type="scientific">Punica granatum</name>
    <name type="common">Pomegranate</name>
    <dbReference type="NCBI Taxonomy" id="22663"/>
    <lineage>
        <taxon>Eukaryota</taxon>
        <taxon>Viridiplantae</taxon>
        <taxon>Streptophyta</taxon>
        <taxon>Embryophyta</taxon>
        <taxon>Tracheophyta</taxon>
        <taxon>Spermatophyta</taxon>
        <taxon>Magnoliopsida</taxon>
        <taxon>eudicotyledons</taxon>
        <taxon>Gunneridae</taxon>
        <taxon>Pentapetalae</taxon>
        <taxon>rosids</taxon>
        <taxon>malvids</taxon>
        <taxon>Myrtales</taxon>
        <taxon>Lythraceae</taxon>
        <taxon>Punica</taxon>
    </lineage>
</organism>
<accession>A0A2I0I6R3</accession>
<reference evidence="1 2" key="1">
    <citation type="submission" date="2017-11" db="EMBL/GenBank/DDBJ databases">
        <title>De-novo sequencing of pomegranate (Punica granatum L.) genome.</title>
        <authorList>
            <person name="Akparov Z."/>
            <person name="Amiraslanov A."/>
            <person name="Hajiyeva S."/>
            <person name="Abbasov M."/>
            <person name="Kaur K."/>
            <person name="Hamwieh A."/>
            <person name="Solovyev V."/>
            <person name="Salamov A."/>
            <person name="Braich B."/>
            <person name="Kosarev P."/>
            <person name="Mahmoud A."/>
            <person name="Hajiyev E."/>
            <person name="Babayeva S."/>
            <person name="Izzatullayeva V."/>
            <person name="Mammadov A."/>
            <person name="Mammadov A."/>
            <person name="Sharifova S."/>
            <person name="Ojaghi J."/>
            <person name="Eynullazada K."/>
            <person name="Bayramov B."/>
            <person name="Abdulazimova A."/>
            <person name="Shahmuradov I."/>
        </authorList>
    </citation>
    <scope>NUCLEOTIDE SEQUENCE [LARGE SCALE GENOMIC DNA]</scope>
    <source>
        <strain evidence="2">cv. AG2017</strain>
        <tissue evidence="1">Leaf</tissue>
    </source>
</reference>
<comment type="caution">
    <text evidence="1">The sequence shown here is derived from an EMBL/GenBank/DDBJ whole genome shotgun (WGS) entry which is preliminary data.</text>
</comment>
<dbReference type="AlphaFoldDB" id="A0A2I0I6R3"/>